<dbReference type="GO" id="GO:0006865">
    <property type="term" value="P:amino acid transport"/>
    <property type="evidence" value="ECO:0007669"/>
    <property type="project" value="UniProtKB-KW"/>
</dbReference>
<feature type="transmembrane region" description="Helical" evidence="8">
    <location>
        <begin position="55"/>
        <end position="74"/>
    </location>
</feature>
<feature type="transmembrane region" description="Helical" evidence="8">
    <location>
        <begin position="434"/>
        <end position="452"/>
    </location>
</feature>
<evidence type="ECO:0000256" key="8">
    <source>
        <dbReference type="SAM" id="Phobius"/>
    </source>
</evidence>
<evidence type="ECO:0000259" key="9">
    <source>
        <dbReference type="Pfam" id="PF00324"/>
    </source>
</evidence>
<dbReference type="KEGG" id="tpr:Tpau_3591"/>
<accession>D5UXT2</accession>
<sequence>MTAPSNQDSSTPGAPDPGLHTGLRARHLIMMSLGSAIGAGLFVGSGQGIAAAGPAVLLAYAVAGLVVIAVMRMLGEMVAADPNPGAFSYYAGRALGPGAGFAVGWLWWVQLCLVVAAEAVAAGTILRGLIGGGPPVWVWALLFMVVLTGLNLAAVRGFGEFEFWFALIKVVFVAVFLIIGVAFLLGWTSAASPGLSNLSDFAPHGVSGVVAALLVVAFAFGGIEIVAVAAAETEDPQRTVGRAIRATVWRILVFYVGSVAVILLALPWNDPEVKEQPFVAVLNAAGLSAAGKVLGVVIVVALLSSLNANLYGSSRMLYSLAERRMAPAAAGRANAAGVPVVAVLASSVIGFLAVPASYLWGADVLDRLLEVVGSTLIVTWFATIASEIVLRRRAERDGTPLPLKMWGYPYLSWAVAALLFGIVVLAIANDGVRGQVLSTAVVVFLLWLAGTVRARRQDRLASLER</sequence>
<dbReference type="STRING" id="521096.Tpau_3591"/>
<dbReference type="AlphaFoldDB" id="D5UXT2"/>
<evidence type="ECO:0000256" key="6">
    <source>
        <dbReference type="ARBA" id="ARBA00022989"/>
    </source>
</evidence>
<feature type="transmembrane region" description="Helical" evidence="8">
    <location>
        <begin position="94"/>
        <end position="116"/>
    </location>
</feature>
<dbReference type="GO" id="GO:0016020">
    <property type="term" value="C:membrane"/>
    <property type="evidence" value="ECO:0007669"/>
    <property type="project" value="UniProtKB-SubCell"/>
</dbReference>
<feature type="transmembrane region" description="Helical" evidence="8">
    <location>
        <begin position="289"/>
        <end position="312"/>
    </location>
</feature>
<comment type="subcellular location">
    <subcellularLocation>
        <location evidence="1">Membrane</location>
        <topology evidence="1">Multi-pass membrane protein</topology>
    </subcellularLocation>
</comment>
<feature type="transmembrane region" description="Helical" evidence="8">
    <location>
        <begin position="208"/>
        <end position="231"/>
    </location>
</feature>
<proteinExistence type="inferred from homology"/>
<evidence type="ECO:0000256" key="4">
    <source>
        <dbReference type="ARBA" id="ARBA00022692"/>
    </source>
</evidence>
<keyword evidence="6 8" id="KW-1133">Transmembrane helix</keyword>
<keyword evidence="7 8" id="KW-0472">Membrane</keyword>
<evidence type="ECO:0000256" key="3">
    <source>
        <dbReference type="ARBA" id="ARBA00022448"/>
    </source>
</evidence>
<organism evidence="10 11">
    <name type="scientific">Tsukamurella paurometabola (strain ATCC 8368 / DSM 20162 / CCUG 35730 / CIP 100753 / JCM 10117 / KCTC 9821 / NBRC 16120 / NCIMB 702349 / NCTC 13040)</name>
    <name type="common">Corynebacterium paurometabolum</name>
    <dbReference type="NCBI Taxonomy" id="521096"/>
    <lineage>
        <taxon>Bacteria</taxon>
        <taxon>Bacillati</taxon>
        <taxon>Actinomycetota</taxon>
        <taxon>Actinomycetes</taxon>
        <taxon>Mycobacteriales</taxon>
        <taxon>Tsukamurellaceae</taxon>
        <taxon>Tsukamurella</taxon>
    </lineage>
</organism>
<evidence type="ECO:0000313" key="10">
    <source>
        <dbReference type="EMBL" id="ADG80169.1"/>
    </source>
</evidence>
<evidence type="ECO:0000256" key="7">
    <source>
        <dbReference type="ARBA" id="ARBA00023136"/>
    </source>
</evidence>
<keyword evidence="4 8" id="KW-0812">Transmembrane</keyword>
<evidence type="ECO:0000256" key="1">
    <source>
        <dbReference type="ARBA" id="ARBA00004141"/>
    </source>
</evidence>
<feature type="transmembrane region" description="Helical" evidence="8">
    <location>
        <begin position="252"/>
        <end position="269"/>
    </location>
</feature>
<dbReference type="PANTHER" id="PTHR43495">
    <property type="entry name" value="GABA PERMEASE"/>
    <property type="match status" value="1"/>
</dbReference>
<dbReference type="PIRSF" id="PIRSF006060">
    <property type="entry name" value="AA_transporter"/>
    <property type="match status" value="1"/>
</dbReference>
<reference evidence="11" key="1">
    <citation type="submission" date="2010-03" db="EMBL/GenBank/DDBJ databases">
        <title>The complete chromosome of Tsukamurella paurometabola DSM 20162.</title>
        <authorList>
            <consortium name="US DOE Joint Genome Institute (JGI-PGF)"/>
            <person name="Lucas S."/>
            <person name="Copeland A."/>
            <person name="Lapidus A."/>
            <person name="Glavina del Rio T."/>
            <person name="Dalin E."/>
            <person name="Tice H."/>
            <person name="Bruce D."/>
            <person name="Goodwin L."/>
            <person name="Pitluck S."/>
            <person name="Kyrpides N."/>
            <person name="Mavromatis K."/>
            <person name="Ivanova N."/>
            <person name="Mikhailova N."/>
            <person name="Munk A.C."/>
            <person name="Brettin T."/>
            <person name="Detter J.C."/>
            <person name="Tapia R."/>
            <person name="Han C."/>
            <person name="Larimer F."/>
            <person name="Land M."/>
            <person name="Hauser L."/>
            <person name="Markowitz V."/>
            <person name="Cheng J.-F."/>
            <person name="Hugenholtz P."/>
            <person name="Woyke T."/>
            <person name="Wu D."/>
            <person name="Jando M."/>
            <person name="Brambilla E."/>
            <person name="Klenk H.-P."/>
            <person name="Eisen J.A."/>
        </authorList>
    </citation>
    <scope>NUCLEOTIDE SEQUENCE [LARGE SCALE GENOMIC DNA]</scope>
    <source>
        <strain evidence="11">ATCC 8368 / DSM 20162 / CCUG 35730 / CIP 100753 / JCM 10117 / KCTC 9821 / NBRC 16120 / NCIMB 702349 / NCTC 13040</strain>
    </source>
</reference>
<keyword evidence="11" id="KW-1185">Reference proteome</keyword>
<dbReference type="FunFam" id="1.20.1740.10:FF:000001">
    <property type="entry name" value="Amino acid permease"/>
    <property type="match status" value="1"/>
</dbReference>
<comment type="similarity">
    <text evidence="2">Belongs to the amino acid-polyamine-organocation (APC) superfamily. Amino acid transporter (AAT) (TC 2.A.3.1) family.</text>
</comment>
<dbReference type="InterPro" id="IPR004841">
    <property type="entry name" value="AA-permease/SLC12A_dom"/>
</dbReference>
<feature type="transmembrane region" description="Helical" evidence="8">
    <location>
        <begin position="136"/>
        <end position="154"/>
    </location>
</feature>
<feature type="domain" description="Amino acid permease/ SLC12A" evidence="9">
    <location>
        <begin position="27"/>
        <end position="455"/>
    </location>
</feature>
<gene>
    <name evidence="10" type="ordered locus">Tpau_3591</name>
</gene>
<dbReference type="RefSeq" id="WP_013128165.1">
    <property type="nucleotide sequence ID" value="NC_014158.1"/>
</dbReference>
<dbReference type="Gene3D" id="1.20.1740.10">
    <property type="entry name" value="Amino acid/polyamine transporter I"/>
    <property type="match status" value="1"/>
</dbReference>
<dbReference type="PANTHER" id="PTHR43495:SF5">
    <property type="entry name" value="GAMMA-AMINOBUTYRIC ACID PERMEASE"/>
    <property type="match status" value="1"/>
</dbReference>
<feature type="transmembrane region" description="Helical" evidence="8">
    <location>
        <begin position="333"/>
        <end position="359"/>
    </location>
</feature>
<dbReference type="PROSITE" id="PS00218">
    <property type="entry name" value="AMINO_ACID_PERMEASE_1"/>
    <property type="match status" value="1"/>
</dbReference>
<dbReference type="GO" id="GO:0055085">
    <property type="term" value="P:transmembrane transport"/>
    <property type="evidence" value="ECO:0007669"/>
    <property type="project" value="InterPro"/>
</dbReference>
<feature type="transmembrane region" description="Helical" evidence="8">
    <location>
        <begin position="371"/>
        <end position="390"/>
    </location>
</feature>
<evidence type="ECO:0000313" key="11">
    <source>
        <dbReference type="Proteomes" id="UP000001213"/>
    </source>
</evidence>
<keyword evidence="5" id="KW-0029">Amino-acid transport</keyword>
<dbReference type="Proteomes" id="UP000001213">
    <property type="component" value="Chromosome"/>
</dbReference>
<reference evidence="10 11" key="2">
    <citation type="journal article" date="2011" name="Stand. Genomic Sci.">
        <title>Complete genome sequence of Tsukamurella paurometabola type strain (no. 33).</title>
        <authorList>
            <person name="Munk A.C."/>
            <person name="Lapidus A."/>
            <person name="Lucas S."/>
            <person name="Nolan M."/>
            <person name="Tice H."/>
            <person name="Cheng J.F."/>
            <person name="Del Rio T.G."/>
            <person name="Goodwin L."/>
            <person name="Pitluck S."/>
            <person name="Liolios K."/>
            <person name="Huntemann M."/>
            <person name="Ivanova N."/>
            <person name="Mavromatis K."/>
            <person name="Mikhailova N."/>
            <person name="Pati A."/>
            <person name="Chen A."/>
            <person name="Palaniappan K."/>
            <person name="Tapia R."/>
            <person name="Han C."/>
            <person name="Land M."/>
            <person name="Hauser L."/>
            <person name="Chang Y.J."/>
            <person name="Jeffries C.D."/>
            <person name="Brettin T."/>
            <person name="Yasawong M."/>
            <person name="Brambilla E.M."/>
            <person name="Rohde M."/>
            <person name="Sikorski J."/>
            <person name="Goker M."/>
            <person name="Detter J.C."/>
            <person name="Woyke T."/>
            <person name="Bristow J."/>
            <person name="Eisen J.A."/>
            <person name="Markowitz V."/>
            <person name="Hugenholtz P."/>
            <person name="Kyrpides N.C."/>
            <person name="Klenk H.P."/>
        </authorList>
    </citation>
    <scope>NUCLEOTIDE SEQUENCE [LARGE SCALE GENOMIC DNA]</scope>
    <source>
        <strain evidence="11">ATCC 8368 / DSM 20162 / CCUG 35730 / CIP 100753 / JCM 10117 / KCTC 9821 / NBRC 16120 / NCIMB 702349 / NCTC 13040</strain>
    </source>
</reference>
<name>D5UXT2_TSUPD</name>
<dbReference type="Pfam" id="PF00324">
    <property type="entry name" value="AA_permease"/>
    <property type="match status" value="1"/>
</dbReference>
<protein>
    <submittedName>
        <fullName evidence="10">Amino acid permease-associated region</fullName>
    </submittedName>
</protein>
<dbReference type="EMBL" id="CP001966">
    <property type="protein sequence ID" value="ADG80169.1"/>
    <property type="molecule type" value="Genomic_DNA"/>
</dbReference>
<evidence type="ECO:0000256" key="2">
    <source>
        <dbReference type="ARBA" id="ARBA00008583"/>
    </source>
</evidence>
<dbReference type="InterPro" id="IPR004840">
    <property type="entry name" value="Amino_acid_permease_CS"/>
</dbReference>
<feature type="transmembrane region" description="Helical" evidence="8">
    <location>
        <begin position="166"/>
        <end position="188"/>
    </location>
</feature>
<evidence type="ECO:0000256" key="5">
    <source>
        <dbReference type="ARBA" id="ARBA00022970"/>
    </source>
</evidence>
<feature type="transmembrane region" description="Helical" evidence="8">
    <location>
        <begin position="410"/>
        <end position="428"/>
    </location>
</feature>
<keyword evidence="3" id="KW-0813">Transport</keyword>
<dbReference type="eggNOG" id="COG1113">
    <property type="taxonomic scope" value="Bacteria"/>
</dbReference>
<dbReference type="HOGENOM" id="CLU_007946_9_2_11"/>